<name>A0ABR2A6W6_9ROSI</name>
<keyword evidence="1" id="KW-1133">Transmembrane helix</keyword>
<keyword evidence="1" id="KW-0472">Membrane</keyword>
<accession>A0ABR2A6W6</accession>
<proteinExistence type="predicted"/>
<reference evidence="2 3" key="1">
    <citation type="journal article" date="2024" name="G3 (Bethesda)">
        <title>Genome assembly of Hibiscus sabdariffa L. provides insights into metabolisms of medicinal natural products.</title>
        <authorList>
            <person name="Kim T."/>
        </authorList>
    </citation>
    <scope>NUCLEOTIDE SEQUENCE [LARGE SCALE GENOMIC DNA]</scope>
    <source>
        <strain evidence="2">TK-2024</strain>
        <tissue evidence="2">Old leaves</tissue>
    </source>
</reference>
<keyword evidence="3" id="KW-1185">Reference proteome</keyword>
<organism evidence="2 3">
    <name type="scientific">Hibiscus sabdariffa</name>
    <name type="common">roselle</name>
    <dbReference type="NCBI Taxonomy" id="183260"/>
    <lineage>
        <taxon>Eukaryota</taxon>
        <taxon>Viridiplantae</taxon>
        <taxon>Streptophyta</taxon>
        <taxon>Embryophyta</taxon>
        <taxon>Tracheophyta</taxon>
        <taxon>Spermatophyta</taxon>
        <taxon>Magnoliopsida</taxon>
        <taxon>eudicotyledons</taxon>
        <taxon>Gunneridae</taxon>
        <taxon>Pentapetalae</taxon>
        <taxon>rosids</taxon>
        <taxon>malvids</taxon>
        <taxon>Malvales</taxon>
        <taxon>Malvaceae</taxon>
        <taxon>Malvoideae</taxon>
        <taxon>Hibiscus</taxon>
    </lineage>
</organism>
<protein>
    <submittedName>
        <fullName evidence="2">Uncharacterized protein</fullName>
    </submittedName>
</protein>
<gene>
    <name evidence="2" type="ORF">V6N12_018717</name>
</gene>
<feature type="transmembrane region" description="Helical" evidence="1">
    <location>
        <begin position="12"/>
        <end position="32"/>
    </location>
</feature>
<dbReference type="EMBL" id="JBBPBM010000979">
    <property type="protein sequence ID" value="KAK8488752.1"/>
    <property type="molecule type" value="Genomic_DNA"/>
</dbReference>
<sequence length="85" mass="9379">MDTQTRISSSSNSIVVAMVLASIFALVLSKTLRSDIEALRGLRRSTDPNVIPRRRTSVHGISRWIRAIVPAQNSLGFCVRTPKTT</sequence>
<dbReference type="Proteomes" id="UP001472677">
    <property type="component" value="Unassembled WGS sequence"/>
</dbReference>
<evidence type="ECO:0000256" key="1">
    <source>
        <dbReference type="SAM" id="Phobius"/>
    </source>
</evidence>
<keyword evidence="1" id="KW-0812">Transmembrane</keyword>
<evidence type="ECO:0000313" key="3">
    <source>
        <dbReference type="Proteomes" id="UP001472677"/>
    </source>
</evidence>
<evidence type="ECO:0000313" key="2">
    <source>
        <dbReference type="EMBL" id="KAK8488752.1"/>
    </source>
</evidence>
<comment type="caution">
    <text evidence="2">The sequence shown here is derived from an EMBL/GenBank/DDBJ whole genome shotgun (WGS) entry which is preliminary data.</text>
</comment>